<dbReference type="RefSeq" id="WP_160413039.1">
    <property type="nucleotide sequence ID" value="NZ_CP041334.1"/>
</dbReference>
<reference evidence="1 2" key="1">
    <citation type="submission" date="2019-06" db="EMBL/GenBank/DDBJ databases">
        <title>Complete genome sequence of Haemophilus parasuis HPS412.</title>
        <authorList>
            <person name="Yang S."/>
            <person name="Huang C."/>
        </authorList>
    </citation>
    <scope>NUCLEOTIDE SEQUENCE [LARGE SCALE GENOMIC DNA]</scope>
    <source>
        <strain evidence="1 2">HPS412</strain>
    </source>
</reference>
<dbReference type="SUPFAM" id="SSF52075">
    <property type="entry name" value="Outer arm dynein light chain 1"/>
    <property type="match status" value="1"/>
</dbReference>
<dbReference type="Proteomes" id="UP000509790">
    <property type="component" value="Chromosome"/>
</dbReference>
<organism evidence="1 2">
    <name type="scientific">Glaesserella parasuis</name>
    <name type="common">Haemophilus parasuis</name>
    <dbReference type="NCBI Taxonomy" id="738"/>
    <lineage>
        <taxon>Bacteria</taxon>
        <taxon>Pseudomonadati</taxon>
        <taxon>Pseudomonadota</taxon>
        <taxon>Gammaproteobacteria</taxon>
        <taxon>Pasteurellales</taxon>
        <taxon>Pasteurellaceae</taxon>
        <taxon>Glaesserella</taxon>
    </lineage>
</organism>
<evidence type="ECO:0000313" key="2">
    <source>
        <dbReference type="Proteomes" id="UP000509790"/>
    </source>
</evidence>
<dbReference type="InterPro" id="IPR032675">
    <property type="entry name" value="LRR_dom_sf"/>
</dbReference>
<dbReference type="EMBL" id="CP041334">
    <property type="protein sequence ID" value="QKY72076.1"/>
    <property type="molecule type" value="Genomic_DNA"/>
</dbReference>
<evidence type="ECO:0008006" key="3">
    <source>
        <dbReference type="Google" id="ProtNLM"/>
    </source>
</evidence>
<sequence length="258" mass="29376">MGILDLFRKKNDVTKSVSSSISTTNKILNQLNDLPNENNNTEKLRKEFWDNLSPMWRRILGGNYRCQKMIKENGKIFHSTGSLAEDIYTYGGKFENSPEYPEGLFDITEIKYPYKVSTINSMFSDTSMNIGEGIKGKFITELPDFSLFKNLEELVIYQDKINDYSNLSTIKNLSKLTLVFPNSKSSDILESLPSNIKELNLGHLEIDDIYLLSNFNPNKVILGGCRTKNGLLSNPNNPDAEVIRDLLPNSEVIIRNIY</sequence>
<evidence type="ECO:0000313" key="1">
    <source>
        <dbReference type="EMBL" id="QKY72076.1"/>
    </source>
</evidence>
<proteinExistence type="predicted"/>
<gene>
    <name evidence="1" type="ORF">FLK62_01530</name>
</gene>
<name>A0A859IDL2_GLAPU</name>
<protein>
    <recommendedName>
        <fullName evidence="3">Leucine-rich repeat domain-containing protein</fullName>
    </recommendedName>
</protein>
<accession>A0A859IDL2</accession>
<dbReference type="Gene3D" id="3.80.10.10">
    <property type="entry name" value="Ribonuclease Inhibitor"/>
    <property type="match status" value="1"/>
</dbReference>
<dbReference type="AlphaFoldDB" id="A0A859IDL2"/>